<dbReference type="Proteomes" id="UP000053237">
    <property type="component" value="Unassembled WGS sequence"/>
</dbReference>
<keyword evidence="1" id="KW-1133">Transmembrane helix</keyword>
<organism evidence="2 3">
    <name type="scientific">Albugo candida</name>
    <dbReference type="NCBI Taxonomy" id="65357"/>
    <lineage>
        <taxon>Eukaryota</taxon>
        <taxon>Sar</taxon>
        <taxon>Stramenopiles</taxon>
        <taxon>Oomycota</taxon>
        <taxon>Peronosporomycetes</taxon>
        <taxon>Albuginales</taxon>
        <taxon>Albuginaceae</taxon>
        <taxon>Albugo</taxon>
    </lineage>
</organism>
<dbReference type="AlphaFoldDB" id="A0A024G5C7"/>
<evidence type="ECO:0000313" key="3">
    <source>
        <dbReference type="Proteomes" id="UP000053237"/>
    </source>
</evidence>
<protein>
    <submittedName>
        <fullName evidence="2">Uncharacterized protein</fullName>
    </submittedName>
</protein>
<feature type="transmembrane region" description="Helical" evidence="1">
    <location>
        <begin position="12"/>
        <end position="30"/>
    </location>
</feature>
<sequence>MAISLKQDKMSSLCRLFSLTYFSLLHLVLLEFSAKQFSFVAELCLFPASLLPLHLHLPLLPFLPLPPLHSSLTWGSDSRDPLLIPPLPAVETVPEAASSCCWLGASWLIGPAFFFGRSHYKKNIFEKIRNFFFNGSIRLYAQNLTNFTQIYILIFKN</sequence>
<keyword evidence="1" id="KW-0472">Membrane</keyword>
<evidence type="ECO:0000313" key="2">
    <source>
        <dbReference type="EMBL" id="CCI41509.1"/>
    </source>
</evidence>
<dbReference type="InParanoid" id="A0A024G5C7"/>
<keyword evidence="3" id="KW-1185">Reference proteome</keyword>
<accession>A0A024G5C7</accession>
<gene>
    <name evidence="2" type="ORF">BN9_022930</name>
</gene>
<name>A0A024G5C7_9STRA</name>
<evidence type="ECO:0000256" key="1">
    <source>
        <dbReference type="SAM" id="Phobius"/>
    </source>
</evidence>
<comment type="caution">
    <text evidence="2">The sequence shown here is derived from an EMBL/GenBank/DDBJ whole genome shotgun (WGS) entry which is preliminary data.</text>
</comment>
<proteinExistence type="predicted"/>
<reference evidence="2 3" key="1">
    <citation type="submission" date="2012-05" db="EMBL/GenBank/DDBJ databases">
        <title>Recombination and specialization in a pathogen metapopulation.</title>
        <authorList>
            <person name="Gardiner A."/>
            <person name="Kemen E."/>
            <person name="Schultz-Larsen T."/>
            <person name="MacLean D."/>
            <person name="Van Oosterhout C."/>
            <person name="Jones J.D.G."/>
        </authorList>
    </citation>
    <scope>NUCLEOTIDE SEQUENCE [LARGE SCALE GENOMIC DNA]</scope>
    <source>
        <strain evidence="2 3">Ac Nc2</strain>
    </source>
</reference>
<keyword evidence="1" id="KW-0812">Transmembrane</keyword>
<dbReference type="EMBL" id="CAIX01000020">
    <property type="protein sequence ID" value="CCI41509.1"/>
    <property type="molecule type" value="Genomic_DNA"/>
</dbReference>